<sequence>MSHSKSLRQKFICTFIIQSFRVFENFDNSFYAVWEFGKENGTTEYRFCNNDGVIELDKNYEFQCGNSKTKAHKHLKIEVFRNAKKTKCIGKLKLDVSNYLNGEDALSQTITMKPNGEEKPPEITISFFSNLDINTLGEQTEDDIQSIIEVTQELATISSRHKVSRTAYSRKSVDLTPRLSDMKTISDQKSDDDRDKVDDKEKKKEIRERRKTARTDSLKSISSFLSPSTKTISRSSSTFTSPHLEHEKTPIYDVIGDCLGNFDHLLSQKIDFTDKHCRSFEGPDSFIFAQCLADKLFDELDENSFQKIMTLLPAEILKSPILSTYNDDRRRFFPLYGLSAMLYKPPSKYELNKTRTLQLFNTLQGTTCKRLKILIDCYVNIFEVQVKGIIEHRADPEKTIDDFTRLFDAYLIACQSPKEFESILTRAIISAVDLMFMRKLFKRKNITFIDTLHWNSFCTCFGENSSFKLTNFSEAVKVLQMVNLIDTDNNEISNICKDLPPMCIMQLLKLRAVDDTINKAPDIEKFAETYGLDPSIDDFDIDTLIDWNKLLRQSYKSVNTDNWTDVNMPTRFRLEFLTIASYFNE</sequence>
<evidence type="ECO:0000259" key="2">
    <source>
        <dbReference type="Pfam" id="PF10358"/>
    </source>
</evidence>
<evidence type="ECO:0000256" key="1">
    <source>
        <dbReference type="SAM" id="MobiDB-lite"/>
    </source>
</evidence>
<comment type="caution">
    <text evidence="3">The sequence shown here is derived from an EMBL/GenBank/DDBJ whole genome shotgun (WGS) entry which is preliminary data.</text>
</comment>
<protein>
    <recommendedName>
        <fullName evidence="2">C2 NT-type domain-containing protein</fullName>
    </recommendedName>
</protein>
<feature type="domain" description="C2 NT-type" evidence="2">
    <location>
        <begin position="8"/>
        <end position="126"/>
    </location>
</feature>
<keyword evidence="4" id="KW-1185">Reference proteome</keyword>
<evidence type="ECO:0000313" key="4">
    <source>
        <dbReference type="Proteomes" id="UP001470230"/>
    </source>
</evidence>
<dbReference type="InterPro" id="IPR019448">
    <property type="entry name" value="NT-C2"/>
</dbReference>
<organism evidence="3 4">
    <name type="scientific">Tritrichomonas musculus</name>
    <dbReference type="NCBI Taxonomy" id="1915356"/>
    <lineage>
        <taxon>Eukaryota</taxon>
        <taxon>Metamonada</taxon>
        <taxon>Parabasalia</taxon>
        <taxon>Tritrichomonadida</taxon>
        <taxon>Tritrichomonadidae</taxon>
        <taxon>Tritrichomonas</taxon>
    </lineage>
</organism>
<name>A0ABR2KYV4_9EUKA</name>
<accession>A0ABR2KYV4</accession>
<proteinExistence type="predicted"/>
<gene>
    <name evidence="3" type="ORF">M9Y10_014203</name>
</gene>
<evidence type="ECO:0000313" key="3">
    <source>
        <dbReference type="EMBL" id="KAK8896305.1"/>
    </source>
</evidence>
<feature type="compositionally biased region" description="Basic and acidic residues" evidence="1">
    <location>
        <begin position="180"/>
        <end position="214"/>
    </location>
</feature>
<dbReference type="Proteomes" id="UP001470230">
    <property type="component" value="Unassembled WGS sequence"/>
</dbReference>
<feature type="region of interest" description="Disordered" evidence="1">
    <location>
        <begin position="179"/>
        <end position="214"/>
    </location>
</feature>
<dbReference type="EMBL" id="JAPFFF010000002">
    <property type="protein sequence ID" value="KAK8896305.1"/>
    <property type="molecule type" value="Genomic_DNA"/>
</dbReference>
<dbReference type="Pfam" id="PF10358">
    <property type="entry name" value="NT-C2"/>
    <property type="match status" value="1"/>
</dbReference>
<reference evidence="3 4" key="1">
    <citation type="submission" date="2024-04" db="EMBL/GenBank/DDBJ databases">
        <title>Tritrichomonas musculus Genome.</title>
        <authorList>
            <person name="Alves-Ferreira E."/>
            <person name="Grigg M."/>
            <person name="Lorenzi H."/>
            <person name="Galac M."/>
        </authorList>
    </citation>
    <scope>NUCLEOTIDE SEQUENCE [LARGE SCALE GENOMIC DNA]</scope>
    <source>
        <strain evidence="3 4">EAF2021</strain>
    </source>
</reference>